<dbReference type="Pfam" id="PF07690">
    <property type="entry name" value="MFS_1"/>
    <property type="match status" value="1"/>
</dbReference>
<reference evidence="8" key="1">
    <citation type="submission" date="2022-08" db="EMBL/GenBank/DDBJ databases">
        <authorList>
            <person name="Giroux E."/>
            <person name="Giroux E."/>
        </authorList>
    </citation>
    <scope>NUCLEOTIDE SEQUENCE</scope>
    <source>
        <strain evidence="8">H1091258</strain>
    </source>
</reference>
<feature type="transmembrane region" description="Helical" evidence="6">
    <location>
        <begin position="72"/>
        <end position="92"/>
    </location>
</feature>
<dbReference type="GO" id="GO:0005886">
    <property type="term" value="C:plasma membrane"/>
    <property type="evidence" value="ECO:0007669"/>
    <property type="project" value="TreeGrafter"/>
</dbReference>
<feature type="transmembrane region" description="Helical" evidence="6">
    <location>
        <begin position="290"/>
        <end position="311"/>
    </location>
</feature>
<dbReference type="Gene3D" id="1.20.1250.20">
    <property type="entry name" value="MFS general substrate transporter like domains"/>
    <property type="match status" value="1"/>
</dbReference>
<proteinExistence type="predicted"/>
<gene>
    <name evidence="8" type="ORF">CGXH109_LOCUS14435</name>
</gene>
<evidence type="ECO:0000256" key="5">
    <source>
        <dbReference type="SAM" id="MobiDB-lite"/>
    </source>
</evidence>
<dbReference type="EMBL" id="CAMGZC010000054">
    <property type="protein sequence ID" value="CAI0642401.1"/>
    <property type="molecule type" value="Genomic_DNA"/>
</dbReference>
<dbReference type="PANTHER" id="PTHR23502">
    <property type="entry name" value="MAJOR FACILITATOR SUPERFAMILY"/>
    <property type="match status" value="1"/>
</dbReference>
<evidence type="ECO:0000313" key="9">
    <source>
        <dbReference type="Proteomes" id="UP001152533"/>
    </source>
</evidence>
<dbReference type="PANTHER" id="PTHR23502:SF152">
    <property type="entry name" value="MAJOR FACILITATOR SUPERFAMILY (MFS) PROFILE DOMAIN-CONTAINING PROTEIN-RELATED"/>
    <property type="match status" value="1"/>
</dbReference>
<feature type="transmembrane region" description="Helical" evidence="6">
    <location>
        <begin position="403"/>
        <end position="420"/>
    </location>
</feature>
<name>A0A9W4RJP9_9PEZI</name>
<protein>
    <recommendedName>
        <fullName evidence="7">Major facilitator superfamily (MFS) profile domain-containing protein</fullName>
    </recommendedName>
</protein>
<evidence type="ECO:0000256" key="2">
    <source>
        <dbReference type="ARBA" id="ARBA00022692"/>
    </source>
</evidence>
<dbReference type="GO" id="GO:0022857">
    <property type="term" value="F:transmembrane transporter activity"/>
    <property type="evidence" value="ECO:0007669"/>
    <property type="project" value="InterPro"/>
</dbReference>
<dbReference type="InterPro" id="IPR011701">
    <property type="entry name" value="MFS"/>
</dbReference>
<feature type="transmembrane region" description="Helical" evidence="6">
    <location>
        <begin position="332"/>
        <end position="355"/>
    </location>
</feature>
<dbReference type="SUPFAM" id="SSF103473">
    <property type="entry name" value="MFS general substrate transporter"/>
    <property type="match status" value="1"/>
</dbReference>
<feature type="transmembrane region" description="Helical" evidence="6">
    <location>
        <begin position="426"/>
        <end position="447"/>
    </location>
</feature>
<feature type="region of interest" description="Disordered" evidence="5">
    <location>
        <begin position="1"/>
        <end position="24"/>
    </location>
</feature>
<keyword evidence="9" id="KW-1185">Reference proteome</keyword>
<evidence type="ECO:0000256" key="6">
    <source>
        <dbReference type="SAM" id="Phobius"/>
    </source>
</evidence>
<feature type="transmembrane region" description="Helical" evidence="6">
    <location>
        <begin position="162"/>
        <end position="185"/>
    </location>
</feature>
<evidence type="ECO:0000259" key="7">
    <source>
        <dbReference type="PROSITE" id="PS50850"/>
    </source>
</evidence>
<dbReference type="InterPro" id="IPR036259">
    <property type="entry name" value="MFS_trans_sf"/>
</dbReference>
<feature type="transmembrane region" description="Helical" evidence="6">
    <location>
        <begin position="130"/>
        <end position="150"/>
    </location>
</feature>
<dbReference type="PROSITE" id="PS50850">
    <property type="entry name" value="MFS"/>
    <property type="match status" value="1"/>
</dbReference>
<feature type="transmembrane region" description="Helical" evidence="6">
    <location>
        <begin position="191"/>
        <end position="211"/>
    </location>
</feature>
<evidence type="ECO:0000256" key="1">
    <source>
        <dbReference type="ARBA" id="ARBA00004141"/>
    </source>
</evidence>
<feature type="domain" description="Major facilitator superfamily (MFS) profile" evidence="7">
    <location>
        <begin position="37"/>
        <end position="451"/>
    </location>
</feature>
<comment type="subcellular location">
    <subcellularLocation>
        <location evidence="1">Membrane</location>
        <topology evidence="1">Multi-pass membrane protein</topology>
    </subcellularLocation>
</comment>
<dbReference type="AlphaFoldDB" id="A0A9W4RJP9"/>
<comment type="caution">
    <text evidence="8">The sequence shown here is derived from an EMBL/GenBank/DDBJ whole genome shotgun (WGS) entry which is preliminary data.</text>
</comment>
<feature type="transmembrane region" description="Helical" evidence="6">
    <location>
        <begin position="37"/>
        <end position="60"/>
    </location>
</feature>
<keyword evidence="4 6" id="KW-0472">Membrane</keyword>
<organism evidence="8 9">
    <name type="scientific">Colletotrichum noveboracense</name>
    <dbReference type="NCBI Taxonomy" id="2664923"/>
    <lineage>
        <taxon>Eukaryota</taxon>
        <taxon>Fungi</taxon>
        <taxon>Dikarya</taxon>
        <taxon>Ascomycota</taxon>
        <taxon>Pezizomycotina</taxon>
        <taxon>Sordariomycetes</taxon>
        <taxon>Hypocreomycetidae</taxon>
        <taxon>Glomerellales</taxon>
        <taxon>Glomerellaceae</taxon>
        <taxon>Colletotrichum</taxon>
        <taxon>Colletotrichum gloeosporioides species complex</taxon>
    </lineage>
</organism>
<dbReference type="Proteomes" id="UP001152533">
    <property type="component" value="Unassembled WGS sequence"/>
</dbReference>
<accession>A0A9W4RJP9</accession>
<sequence>MPNQAARETTSEKPAGPAVPESDDTVAKLPTWQKWTILFVVCWMTLPATFASSSIMTAVAEVATDFDVPTHVITTANAGVFIAMAVSALIWLPISTIIGRRPTYLLATIMLTLSSVGSVTSQSFAFFVTAWILGGATGLYFLIAGQTILADTFEPTSRGLAVGLFLGSSVAANSLAPMIGGVIVSYTTWRIIYVLQAGMAFSGLALGYLFIPNTVGCDNQQAKCGSSGNYVMGALRKFSPLGVFRLFKNPNITMADFACGLLGFNQYALIASVRRVINPRFNLTTPLISGLFYLAPGAGFLLGSMIGGALSDRTVKQYIKKRNGLRLPQDRLNACLPAFFFLLPLGTLVFGWSLQLEVGGMALPVISSFVQGFGLMWSFSGLNTYAAEVVPEKRTAVISGKYIIQYCFGAGAVGGVVPMIDAIGVGWAFTITGLGATFGGVLVLAMIKKTLYVQRQKTIDYNLENDADSCVSHMTDAADKLRAEGWVRQLE</sequence>
<keyword evidence="3 6" id="KW-1133">Transmembrane helix</keyword>
<evidence type="ECO:0000313" key="8">
    <source>
        <dbReference type="EMBL" id="CAI0642401.1"/>
    </source>
</evidence>
<keyword evidence="2 6" id="KW-0812">Transmembrane</keyword>
<evidence type="ECO:0000256" key="4">
    <source>
        <dbReference type="ARBA" id="ARBA00023136"/>
    </source>
</evidence>
<dbReference type="InterPro" id="IPR020846">
    <property type="entry name" value="MFS_dom"/>
</dbReference>
<evidence type="ECO:0000256" key="3">
    <source>
        <dbReference type="ARBA" id="ARBA00022989"/>
    </source>
</evidence>
<feature type="transmembrane region" description="Helical" evidence="6">
    <location>
        <begin position="361"/>
        <end position="382"/>
    </location>
</feature>